<accession>A0AAX4NGX2</accession>
<dbReference type="InterPro" id="IPR016800">
    <property type="entry name" value="UCP022080"/>
</dbReference>
<dbReference type="KEGG" id="omr:OXIME_001304"/>
<protein>
    <submittedName>
        <fullName evidence="2">DUF5611 family protein</fullName>
    </submittedName>
</protein>
<evidence type="ECO:0000313" key="2">
    <source>
        <dbReference type="EMBL" id="WYY00721.1"/>
    </source>
</evidence>
<sequence>MAREYPVKKGMDTSIEAIAAKCREFSENVRVSQNSVELSIPGIKRLEIWVKGKNLAIETENDENFKDFAQTIKIYNNLVESITGYSSKERKKKFSKI</sequence>
<dbReference type="RefSeq" id="WP_393971054.1">
    <property type="nucleotide sequence ID" value="NZ_CP133772.1"/>
</dbReference>
<dbReference type="PIRSF" id="PIRSF022080">
    <property type="entry name" value="UCP022080"/>
    <property type="match status" value="1"/>
</dbReference>
<proteinExistence type="predicted"/>
<dbReference type="GeneID" id="95968041"/>
<evidence type="ECO:0000259" key="1">
    <source>
        <dbReference type="Pfam" id="PF18446"/>
    </source>
</evidence>
<reference evidence="2 3" key="1">
    <citation type="submission" date="2023-09" db="EMBL/GenBank/DDBJ databases">
        <authorList>
            <person name="Golyshina O.V."/>
            <person name="Lunev E.A."/>
            <person name="Bargiela R."/>
            <person name="Gaines M.C."/>
            <person name="Daum B."/>
            <person name="Bale N.J."/>
            <person name="Koenen M."/>
            <person name="Sinninghe Damst J.S."/>
            <person name="Yakimov M."/>
            <person name="Golyshin P.N."/>
        </authorList>
    </citation>
    <scope>NUCLEOTIDE SEQUENCE [LARGE SCALE GENOMIC DNA]</scope>
    <source>
        <strain evidence="2 3">M1</strain>
    </source>
</reference>
<dbReference type="Gene3D" id="3.30.310.190">
    <property type="match status" value="1"/>
</dbReference>
<evidence type="ECO:0000313" key="3">
    <source>
        <dbReference type="Proteomes" id="UP001451606"/>
    </source>
</evidence>
<dbReference type="Proteomes" id="UP001451606">
    <property type="component" value="Chromosome"/>
</dbReference>
<gene>
    <name evidence="2" type="ORF">OXIME_001304</name>
</gene>
<keyword evidence="3" id="KW-1185">Reference proteome</keyword>
<dbReference type="InterPro" id="IPR040713">
    <property type="entry name" value="DUF5611"/>
</dbReference>
<dbReference type="Pfam" id="PF18446">
    <property type="entry name" value="DUF5611"/>
    <property type="match status" value="1"/>
</dbReference>
<feature type="domain" description="DUF5611" evidence="1">
    <location>
        <begin position="3"/>
        <end position="95"/>
    </location>
</feature>
<name>A0AAX4NGX2_9ARCH</name>
<organism evidence="2 3">
    <name type="scientific">Oxyplasma meridianum</name>
    <dbReference type="NCBI Taxonomy" id="3073602"/>
    <lineage>
        <taxon>Archaea</taxon>
        <taxon>Methanobacteriati</taxon>
        <taxon>Thermoplasmatota</taxon>
        <taxon>Thermoplasmata</taxon>
        <taxon>Thermoplasmatales</taxon>
        <taxon>Thermoplasmataceae</taxon>
        <taxon>Oxyplasma</taxon>
    </lineage>
</organism>
<dbReference type="AlphaFoldDB" id="A0AAX4NGX2"/>
<dbReference type="EMBL" id="CP133772">
    <property type="protein sequence ID" value="WYY00721.1"/>
    <property type="molecule type" value="Genomic_DNA"/>
</dbReference>